<evidence type="ECO:0000313" key="1">
    <source>
        <dbReference type="EMBL" id="MDR7092278.1"/>
    </source>
</evidence>
<organism evidence="1 2">
    <name type="scientific">Hydrogenophaga laconesensis</name>
    <dbReference type="NCBI Taxonomy" id="1805971"/>
    <lineage>
        <taxon>Bacteria</taxon>
        <taxon>Pseudomonadati</taxon>
        <taxon>Pseudomonadota</taxon>
        <taxon>Betaproteobacteria</taxon>
        <taxon>Burkholderiales</taxon>
        <taxon>Comamonadaceae</taxon>
        <taxon>Hydrogenophaga</taxon>
    </lineage>
</organism>
<dbReference type="SUPFAM" id="SSF53955">
    <property type="entry name" value="Lysozyme-like"/>
    <property type="match status" value="1"/>
</dbReference>
<keyword evidence="2" id="KW-1185">Reference proteome</keyword>
<gene>
    <name evidence="1" type="ORF">J2X09_000001</name>
</gene>
<name>A0ABU1V4R0_9BURK</name>
<protein>
    <submittedName>
        <fullName evidence="1">Chitinase</fullName>
    </submittedName>
</protein>
<evidence type="ECO:0000313" key="2">
    <source>
        <dbReference type="Proteomes" id="UP001265550"/>
    </source>
</evidence>
<dbReference type="RefSeq" id="WP_310306903.1">
    <property type="nucleotide sequence ID" value="NZ_JAVDWE010000001.1"/>
</dbReference>
<dbReference type="InterPro" id="IPR023346">
    <property type="entry name" value="Lysozyme-like_dom_sf"/>
</dbReference>
<dbReference type="EMBL" id="JAVDWE010000001">
    <property type="protein sequence ID" value="MDR7092278.1"/>
    <property type="molecule type" value="Genomic_DNA"/>
</dbReference>
<dbReference type="PROSITE" id="PS00018">
    <property type="entry name" value="EF_HAND_1"/>
    <property type="match status" value="1"/>
</dbReference>
<dbReference type="Proteomes" id="UP001265550">
    <property type="component" value="Unassembled WGS sequence"/>
</dbReference>
<reference evidence="1 2" key="1">
    <citation type="submission" date="2023-07" db="EMBL/GenBank/DDBJ databases">
        <title>Sorghum-associated microbial communities from plants grown in Nebraska, USA.</title>
        <authorList>
            <person name="Schachtman D."/>
        </authorList>
    </citation>
    <scope>NUCLEOTIDE SEQUENCE [LARGE SCALE GENOMIC DNA]</scope>
    <source>
        <strain evidence="1 2">BE240</strain>
    </source>
</reference>
<proteinExistence type="predicted"/>
<accession>A0ABU1V4R0</accession>
<dbReference type="InterPro" id="IPR018247">
    <property type="entry name" value="EF_Hand_1_Ca_BS"/>
</dbReference>
<comment type="caution">
    <text evidence="1">The sequence shown here is derived from an EMBL/GenBank/DDBJ whole genome shotgun (WGS) entry which is preliminary data.</text>
</comment>
<sequence>MIDRLIAAGVNPTQARAFAEPLKAAMALYDISTDERRAAFLAHCMIESQGFTKMEENMFYTDPARVARIFKTGFDLDRDGVVDPEEIEFAKGYVRNPKALANRAYAAYFGECDRSFRRIVTGGLSDVLSAVSVT</sequence>